<comment type="similarity">
    <text evidence="2">Belongs to the bZIP family.</text>
</comment>
<name>A0A164YSI1_9AGAM</name>
<dbReference type="GO" id="GO:0005634">
    <property type="term" value="C:nucleus"/>
    <property type="evidence" value="ECO:0007669"/>
    <property type="project" value="UniProtKB-SubCell"/>
</dbReference>
<feature type="region of interest" description="Disordered" evidence="8">
    <location>
        <begin position="115"/>
        <end position="243"/>
    </location>
</feature>
<evidence type="ECO:0000259" key="9">
    <source>
        <dbReference type="PROSITE" id="PS00036"/>
    </source>
</evidence>
<feature type="region of interest" description="Disordered" evidence="8">
    <location>
        <begin position="305"/>
        <end position="343"/>
    </location>
</feature>
<keyword evidence="5" id="KW-0804">Transcription</keyword>
<dbReference type="STRING" id="1314777.A0A164YSI1"/>
<feature type="compositionally biased region" description="Polar residues" evidence="8">
    <location>
        <begin position="128"/>
        <end position="140"/>
    </location>
</feature>
<reference evidence="10 11" key="1">
    <citation type="journal article" date="2016" name="Mol. Biol. Evol.">
        <title>Comparative Genomics of Early-Diverging Mushroom-Forming Fungi Provides Insights into the Origins of Lignocellulose Decay Capabilities.</title>
        <authorList>
            <person name="Nagy L.G."/>
            <person name="Riley R."/>
            <person name="Tritt A."/>
            <person name="Adam C."/>
            <person name="Daum C."/>
            <person name="Floudas D."/>
            <person name="Sun H."/>
            <person name="Yadav J.S."/>
            <person name="Pangilinan J."/>
            <person name="Larsson K.H."/>
            <person name="Matsuura K."/>
            <person name="Barry K."/>
            <person name="Labutti K."/>
            <person name="Kuo R."/>
            <person name="Ohm R.A."/>
            <person name="Bhattacharya S.S."/>
            <person name="Shirouzu T."/>
            <person name="Yoshinaga Y."/>
            <person name="Martin F.M."/>
            <person name="Grigoriev I.V."/>
            <person name="Hibbett D.S."/>
        </authorList>
    </citation>
    <scope>NUCLEOTIDE SEQUENCE [LARGE SCALE GENOMIC DNA]</scope>
    <source>
        <strain evidence="10 11">HHB9708</strain>
    </source>
</reference>
<feature type="compositionally biased region" description="Pro residues" evidence="8">
    <location>
        <begin position="309"/>
        <end position="318"/>
    </location>
</feature>
<feature type="region of interest" description="Disordered" evidence="8">
    <location>
        <begin position="557"/>
        <end position="603"/>
    </location>
</feature>
<organism evidence="10 11">
    <name type="scientific">Sistotremastrum niveocremeum HHB9708</name>
    <dbReference type="NCBI Taxonomy" id="1314777"/>
    <lineage>
        <taxon>Eukaryota</taxon>
        <taxon>Fungi</taxon>
        <taxon>Dikarya</taxon>
        <taxon>Basidiomycota</taxon>
        <taxon>Agaricomycotina</taxon>
        <taxon>Agaricomycetes</taxon>
        <taxon>Sistotremastrales</taxon>
        <taxon>Sistotremastraceae</taxon>
        <taxon>Sertulicium</taxon>
        <taxon>Sertulicium niveocremeum</taxon>
    </lineage>
</organism>
<dbReference type="Proteomes" id="UP000076722">
    <property type="component" value="Unassembled WGS sequence"/>
</dbReference>
<evidence type="ECO:0000256" key="5">
    <source>
        <dbReference type="ARBA" id="ARBA00023163"/>
    </source>
</evidence>
<protein>
    <recommendedName>
        <fullName evidence="9">BZIP domain-containing protein</fullName>
    </recommendedName>
</protein>
<evidence type="ECO:0000256" key="8">
    <source>
        <dbReference type="SAM" id="MobiDB-lite"/>
    </source>
</evidence>
<evidence type="ECO:0000313" key="10">
    <source>
        <dbReference type="EMBL" id="KZS97196.1"/>
    </source>
</evidence>
<dbReference type="GO" id="GO:0003677">
    <property type="term" value="F:DNA binding"/>
    <property type="evidence" value="ECO:0007669"/>
    <property type="project" value="UniProtKB-KW"/>
</dbReference>
<feature type="region of interest" description="Disordered" evidence="8">
    <location>
        <begin position="476"/>
        <end position="505"/>
    </location>
</feature>
<feature type="compositionally biased region" description="Acidic residues" evidence="8">
    <location>
        <begin position="162"/>
        <end position="174"/>
    </location>
</feature>
<dbReference type="Gene3D" id="1.20.5.170">
    <property type="match status" value="1"/>
</dbReference>
<evidence type="ECO:0000256" key="3">
    <source>
        <dbReference type="ARBA" id="ARBA00023015"/>
    </source>
</evidence>
<proteinExistence type="inferred from homology"/>
<evidence type="ECO:0000256" key="2">
    <source>
        <dbReference type="ARBA" id="ARBA00007163"/>
    </source>
</evidence>
<dbReference type="SUPFAM" id="SSF57959">
    <property type="entry name" value="Leucine zipper domain"/>
    <property type="match status" value="1"/>
</dbReference>
<dbReference type="PROSITE" id="PS00036">
    <property type="entry name" value="BZIP_BASIC"/>
    <property type="match status" value="1"/>
</dbReference>
<comment type="subcellular location">
    <subcellularLocation>
        <location evidence="1">Nucleus</location>
    </subcellularLocation>
</comment>
<evidence type="ECO:0000256" key="7">
    <source>
        <dbReference type="SAM" id="Coils"/>
    </source>
</evidence>
<evidence type="ECO:0000256" key="1">
    <source>
        <dbReference type="ARBA" id="ARBA00004123"/>
    </source>
</evidence>
<keyword evidence="3" id="KW-0805">Transcription regulation</keyword>
<gene>
    <name evidence="10" type="ORF">SISNIDRAFT_463137</name>
</gene>
<dbReference type="AlphaFoldDB" id="A0A164YSI1"/>
<feature type="coiled-coil region" evidence="7">
    <location>
        <begin position="273"/>
        <end position="300"/>
    </location>
</feature>
<dbReference type="InterPro" id="IPR046347">
    <property type="entry name" value="bZIP_sf"/>
</dbReference>
<evidence type="ECO:0000256" key="4">
    <source>
        <dbReference type="ARBA" id="ARBA00023125"/>
    </source>
</evidence>
<keyword evidence="11" id="KW-1185">Reference proteome</keyword>
<feature type="compositionally biased region" description="Low complexity" evidence="8">
    <location>
        <begin position="24"/>
        <end position="47"/>
    </location>
</feature>
<dbReference type="PANTHER" id="PTHR47416">
    <property type="entry name" value="BASIC-LEUCINE ZIPPER TRANSCRIPTION FACTOR F-RELATED"/>
    <property type="match status" value="1"/>
</dbReference>
<feature type="region of interest" description="Disordered" evidence="8">
    <location>
        <begin position="24"/>
        <end position="60"/>
    </location>
</feature>
<keyword evidence="7" id="KW-0175">Coiled coil</keyword>
<evidence type="ECO:0000256" key="6">
    <source>
        <dbReference type="ARBA" id="ARBA00023242"/>
    </source>
</evidence>
<feature type="compositionally biased region" description="Basic and acidic residues" evidence="8">
    <location>
        <begin position="212"/>
        <end position="241"/>
    </location>
</feature>
<keyword evidence="6" id="KW-0539">Nucleus</keyword>
<sequence length="729" mass="76798">MSFNPAGSLEDFFNFDLLNGNGSANNASSAGASSRSSSHSPSTAHSNLPPTPSLDQVMDDSDALFNNEYYNFGLLPDVPKSPPTATLNPSAIANFDFLDSFGASGSPFLDGPLYTFNNNEGSSSSSSVDPQTSPETNNAVSPEMTFSIDPALMKASSKSSEDNQDESDEDDEDISPLPVKVGGKGKGRKGTVASGGIRKASAGGGPVLTQAVRRDNEAKEDDDWRPSPEEYKKMSSKEKRQLRNKISARNFRVRRKEYITTLEGDIADRDNLIDAIRNELGSTKLENQALRHEVDALKKALLKGNITPDLPPPGPLSPNAPAAATLAGKSSSTASASNKKEQNMRKALLPKANTLKDLPTSPRLQATGGFWGGANTGGFGARGATPVHTTLVPELAPLLSEKLAAAKKPPSPPLQENMNPFLNGTPFYGIGASTPAGAQQQRQQQTFDSFTDLNPFTLKTLDSYRMQLWGQVALRRTQPQPQQQPSSPQQFAAPQPQQPSQVQQQIPQNIWTAGATLDGLAGRMQPQYFATPKTNAGLGLGLGSGSSLVGLLSGKSSSSSDSKLFLRSPSSSPSSLPSPPSSNSSPSPSSSSSSSPSPMPTPQQATIATLASQTLLKKMSSAFWEAFSTPASSNWDTDKVRRVLEGKAVLRVVDVSAPSSPTSPTAKKDVVDGLEESMKSLTIGREGGVSASAAVAVGGDKEVVRMKSEPCFFKGLRGAQSGAALAGKK</sequence>
<keyword evidence="4" id="KW-0238">DNA-binding</keyword>
<accession>A0A164YSI1</accession>
<dbReference type="OrthoDB" id="5571888at2759"/>
<dbReference type="Pfam" id="PF00170">
    <property type="entry name" value="bZIP_1"/>
    <property type="match status" value="1"/>
</dbReference>
<dbReference type="EMBL" id="KV419397">
    <property type="protein sequence ID" value="KZS97196.1"/>
    <property type="molecule type" value="Genomic_DNA"/>
</dbReference>
<feature type="domain" description="BZIP" evidence="9">
    <location>
        <begin position="239"/>
        <end position="254"/>
    </location>
</feature>
<dbReference type="InterPro" id="IPR004827">
    <property type="entry name" value="bZIP"/>
</dbReference>
<dbReference type="CDD" id="cd14810">
    <property type="entry name" value="bZIP_u1"/>
    <property type="match status" value="1"/>
</dbReference>
<dbReference type="SMART" id="SM00338">
    <property type="entry name" value="BRLZ"/>
    <property type="match status" value="1"/>
</dbReference>
<dbReference type="PANTHER" id="PTHR47416:SF8">
    <property type="entry name" value="BASIC-LEUCINE ZIPPER TRANSCRIPTION FACTOR E-RELATED"/>
    <property type="match status" value="1"/>
</dbReference>
<evidence type="ECO:0000313" key="11">
    <source>
        <dbReference type="Proteomes" id="UP000076722"/>
    </source>
</evidence>
<feature type="compositionally biased region" description="Low complexity" evidence="8">
    <location>
        <begin position="557"/>
        <end position="596"/>
    </location>
</feature>
<feature type="compositionally biased region" description="Low complexity" evidence="8">
    <location>
        <begin position="319"/>
        <end position="337"/>
    </location>
</feature>
<dbReference type="GO" id="GO:0003700">
    <property type="term" value="F:DNA-binding transcription factor activity"/>
    <property type="evidence" value="ECO:0007669"/>
    <property type="project" value="InterPro"/>
</dbReference>
<feature type="compositionally biased region" description="Low complexity" evidence="8">
    <location>
        <begin position="478"/>
        <end position="505"/>
    </location>
</feature>